<gene>
    <name evidence="2" type="ORF">Pla110_03290</name>
</gene>
<keyword evidence="3" id="KW-1185">Reference proteome</keyword>
<dbReference type="Proteomes" id="UP000317178">
    <property type="component" value="Chromosome"/>
</dbReference>
<name>A0A518CHB9_9PLAN</name>
<protein>
    <submittedName>
        <fullName evidence="2">Uncharacterized protein</fullName>
    </submittedName>
</protein>
<dbReference type="EMBL" id="CP036281">
    <property type="protein sequence ID" value="QDU78625.1"/>
    <property type="molecule type" value="Genomic_DNA"/>
</dbReference>
<reference evidence="2 3" key="1">
    <citation type="submission" date="2019-02" db="EMBL/GenBank/DDBJ databases">
        <title>Deep-cultivation of Planctomycetes and their phenomic and genomic characterization uncovers novel biology.</title>
        <authorList>
            <person name="Wiegand S."/>
            <person name="Jogler M."/>
            <person name="Boedeker C."/>
            <person name="Pinto D."/>
            <person name="Vollmers J."/>
            <person name="Rivas-Marin E."/>
            <person name="Kohn T."/>
            <person name="Peeters S.H."/>
            <person name="Heuer A."/>
            <person name="Rast P."/>
            <person name="Oberbeckmann S."/>
            <person name="Bunk B."/>
            <person name="Jeske O."/>
            <person name="Meyerdierks A."/>
            <person name="Storesund J.E."/>
            <person name="Kallscheuer N."/>
            <person name="Luecker S."/>
            <person name="Lage O.M."/>
            <person name="Pohl T."/>
            <person name="Merkel B.J."/>
            <person name="Hornburger P."/>
            <person name="Mueller R.-W."/>
            <person name="Bruemmer F."/>
            <person name="Labrenz M."/>
            <person name="Spormann A.M."/>
            <person name="Op den Camp H."/>
            <person name="Overmann J."/>
            <person name="Amann R."/>
            <person name="Jetten M.S.M."/>
            <person name="Mascher T."/>
            <person name="Medema M.H."/>
            <person name="Devos D.P."/>
            <person name="Kaster A.-K."/>
            <person name="Ovreas L."/>
            <person name="Rohde M."/>
            <person name="Galperin M.Y."/>
            <person name="Jogler C."/>
        </authorList>
    </citation>
    <scope>NUCLEOTIDE SEQUENCE [LARGE SCALE GENOMIC DNA]</scope>
    <source>
        <strain evidence="2 3">Pla110</strain>
    </source>
</reference>
<proteinExistence type="predicted"/>
<evidence type="ECO:0000313" key="3">
    <source>
        <dbReference type="Proteomes" id="UP000317178"/>
    </source>
</evidence>
<dbReference type="KEGG" id="plon:Pla110_03290"/>
<sequence length="141" mass="15199">MGTSTSIISIVNVVAMLVHLWGGCCAHLNHACADHQHDELATHQHTHGHTSAIDHHPCEAPSDSTNPEEQPLDLCEHGGCDFNVSATVQVPAPELSLLSGLIEIQLVTHSSLETSLSLLRPSRFSNASGARLHQPLQIWLI</sequence>
<feature type="region of interest" description="Disordered" evidence="1">
    <location>
        <begin position="43"/>
        <end position="70"/>
    </location>
</feature>
<dbReference type="RefSeq" id="WP_144992537.1">
    <property type="nucleotide sequence ID" value="NZ_CP036281.1"/>
</dbReference>
<evidence type="ECO:0000256" key="1">
    <source>
        <dbReference type="SAM" id="MobiDB-lite"/>
    </source>
</evidence>
<accession>A0A518CHB9</accession>
<evidence type="ECO:0000313" key="2">
    <source>
        <dbReference type="EMBL" id="QDU78625.1"/>
    </source>
</evidence>
<dbReference type="AlphaFoldDB" id="A0A518CHB9"/>
<organism evidence="2 3">
    <name type="scientific">Polystyrenella longa</name>
    <dbReference type="NCBI Taxonomy" id="2528007"/>
    <lineage>
        <taxon>Bacteria</taxon>
        <taxon>Pseudomonadati</taxon>
        <taxon>Planctomycetota</taxon>
        <taxon>Planctomycetia</taxon>
        <taxon>Planctomycetales</taxon>
        <taxon>Planctomycetaceae</taxon>
        <taxon>Polystyrenella</taxon>
    </lineage>
</organism>